<dbReference type="EMBL" id="BK032497">
    <property type="protein sequence ID" value="DAF42904.1"/>
    <property type="molecule type" value="Genomic_DNA"/>
</dbReference>
<evidence type="ECO:0000313" key="1">
    <source>
        <dbReference type="EMBL" id="DAF42904.1"/>
    </source>
</evidence>
<reference evidence="1" key="1">
    <citation type="journal article" date="2021" name="Proc. Natl. Acad. Sci. U.S.A.">
        <title>A Catalog of Tens of Thousands of Viruses from Human Metagenomes Reveals Hidden Associations with Chronic Diseases.</title>
        <authorList>
            <person name="Tisza M.J."/>
            <person name="Buck C.B."/>
        </authorList>
    </citation>
    <scope>NUCLEOTIDE SEQUENCE</scope>
    <source>
        <strain evidence="1">CtHip2</strain>
    </source>
</reference>
<organism evidence="1">
    <name type="scientific">Siphoviridae sp. ctHip2</name>
    <dbReference type="NCBI Taxonomy" id="2827830"/>
    <lineage>
        <taxon>Viruses</taxon>
        <taxon>Duplodnaviria</taxon>
        <taxon>Heunggongvirae</taxon>
        <taxon>Uroviricota</taxon>
        <taxon>Caudoviricetes</taxon>
    </lineage>
</organism>
<sequence>MSLSVFLISLNNACREFNQQNNIQLEVSEVNIDFDSERFKQLDRLFDWSTERGKEMIQRLYVE</sequence>
<protein>
    <submittedName>
        <fullName evidence="1">Uncharacterized protein</fullName>
    </submittedName>
</protein>
<accession>A0A8S5RW91</accession>
<proteinExistence type="predicted"/>
<name>A0A8S5RW91_9CAUD</name>